<gene>
    <name evidence="2" type="ORF">GCM10010185_39860</name>
</gene>
<dbReference type="Proteomes" id="UP000639606">
    <property type="component" value="Unassembled WGS sequence"/>
</dbReference>
<dbReference type="InterPro" id="IPR029058">
    <property type="entry name" value="AB_hydrolase_fold"/>
</dbReference>
<dbReference type="RefSeq" id="WP_189224775.1">
    <property type="nucleotide sequence ID" value="NZ_BMRG01000007.1"/>
</dbReference>
<dbReference type="SUPFAM" id="SSF53474">
    <property type="entry name" value="alpha/beta-Hydrolases"/>
    <property type="match status" value="1"/>
</dbReference>
<dbReference type="EMBL" id="BMRG01000007">
    <property type="protein sequence ID" value="GGP63211.1"/>
    <property type="molecule type" value="Genomic_DNA"/>
</dbReference>
<dbReference type="InterPro" id="IPR000073">
    <property type="entry name" value="AB_hydrolase_1"/>
</dbReference>
<keyword evidence="3" id="KW-1185">Reference proteome</keyword>
<sequence length="183" mass="19315">MEHSVTTYDGRALPASVQGDGAPLVLCDDDPEVFGSLAHVLVSRLRLVLWEPGTDDVDRAAADLDAVRRHFRLTRTALLGHGRGALVALRYALDQPDRVTALVFVAGAEVAWDNGLAAECRALAVPTLVVEGAARGGRSTWVEALADALPDVTRVVLPTAGPLPWLDSPGAFGWAVLAHLGGR</sequence>
<dbReference type="Pfam" id="PF00561">
    <property type="entry name" value="Abhydrolase_1"/>
    <property type="match status" value="1"/>
</dbReference>
<proteinExistence type="predicted"/>
<dbReference type="Gene3D" id="3.40.50.1820">
    <property type="entry name" value="alpha/beta hydrolase"/>
    <property type="match status" value="2"/>
</dbReference>
<evidence type="ECO:0000259" key="1">
    <source>
        <dbReference type="Pfam" id="PF00561"/>
    </source>
</evidence>
<dbReference type="GO" id="GO:0003824">
    <property type="term" value="F:catalytic activity"/>
    <property type="evidence" value="ECO:0007669"/>
    <property type="project" value="UniProtKB-ARBA"/>
</dbReference>
<name>A0A918ANY6_9PSEU</name>
<evidence type="ECO:0000313" key="3">
    <source>
        <dbReference type="Proteomes" id="UP000639606"/>
    </source>
</evidence>
<evidence type="ECO:0000313" key="2">
    <source>
        <dbReference type="EMBL" id="GGP63211.1"/>
    </source>
</evidence>
<feature type="domain" description="AB hydrolase-1" evidence="1">
    <location>
        <begin position="58"/>
        <end position="110"/>
    </location>
</feature>
<protein>
    <recommendedName>
        <fullName evidence="1">AB hydrolase-1 domain-containing protein</fullName>
    </recommendedName>
</protein>
<dbReference type="AlphaFoldDB" id="A0A918ANY6"/>
<comment type="caution">
    <text evidence="2">The sequence shown here is derived from an EMBL/GenBank/DDBJ whole genome shotgun (WGS) entry which is preliminary data.</text>
</comment>
<accession>A0A918ANY6</accession>
<organism evidence="2 3">
    <name type="scientific">Saccharothrix coeruleofusca</name>
    <dbReference type="NCBI Taxonomy" id="33919"/>
    <lineage>
        <taxon>Bacteria</taxon>
        <taxon>Bacillati</taxon>
        <taxon>Actinomycetota</taxon>
        <taxon>Actinomycetes</taxon>
        <taxon>Pseudonocardiales</taxon>
        <taxon>Pseudonocardiaceae</taxon>
        <taxon>Saccharothrix</taxon>
    </lineage>
</organism>
<reference evidence="2" key="1">
    <citation type="journal article" date="2014" name="Int. J. Syst. Evol. Microbiol.">
        <title>Complete genome sequence of Corynebacterium casei LMG S-19264T (=DSM 44701T), isolated from a smear-ripened cheese.</title>
        <authorList>
            <consortium name="US DOE Joint Genome Institute (JGI-PGF)"/>
            <person name="Walter F."/>
            <person name="Albersmeier A."/>
            <person name="Kalinowski J."/>
            <person name="Ruckert C."/>
        </authorList>
    </citation>
    <scope>NUCLEOTIDE SEQUENCE</scope>
    <source>
        <strain evidence="2">JCM 3313</strain>
    </source>
</reference>
<reference evidence="2" key="2">
    <citation type="submission" date="2020-09" db="EMBL/GenBank/DDBJ databases">
        <authorList>
            <person name="Sun Q."/>
            <person name="Ohkuma M."/>
        </authorList>
    </citation>
    <scope>NUCLEOTIDE SEQUENCE</scope>
    <source>
        <strain evidence="2">JCM 3313</strain>
    </source>
</reference>